<name>A0A2M9WEI1_9GAMM</name>
<keyword evidence="2" id="KW-1185">Reference proteome</keyword>
<comment type="caution">
    <text evidence="1">The sequence shown here is derived from an EMBL/GenBank/DDBJ whole genome shotgun (WGS) entry which is preliminary data.</text>
</comment>
<evidence type="ECO:0000313" key="2">
    <source>
        <dbReference type="Proteomes" id="UP000232062"/>
    </source>
</evidence>
<dbReference type="EMBL" id="PIQI01000011">
    <property type="protein sequence ID" value="PJZ05909.1"/>
    <property type="molecule type" value="Genomic_DNA"/>
</dbReference>
<dbReference type="AlphaFoldDB" id="A0A2M9WEI1"/>
<evidence type="ECO:0000313" key="1">
    <source>
        <dbReference type="EMBL" id="PJZ05909.1"/>
    </source>
</evidence>
<dbReference type="Proteomes" id="UP000232062">
    <property type="component" value="Unassembled WGS sequence"/>
</dbReference>
<protein>
    <recommendedName>
        <fullName evidence="3">HEAT repeat domain-containing protein</fullName>
    </recommendedName>
</protein>
<reference evidence="1 2" key="1">
    <citation type="submission" date="2017-11" db="EMBL/GenBank/DDBJ databases">
        <title>The genome sequence of Pantoea rodasii DSM 26611.</title>
        <authorList>
            <person name="Gao J."/>
            <person name="Mao X."/>
            <person name="Sun J."/>
        </authorList>
    </citation>
    <scope>NUCLEOTIDE SEQUENCE [LARGE SCALE GENOMIC DNA]</scope>
    <source>
        <strain evidence="1 2">DSM 26611</strain>
    </source>
</reference>
<accession>A0A2M9WEI1</accession>
<sequence>MKDKTDFNKRLKLIAVLKAQESDHSIKALQYLLNHDVVYKVRLAAWQVLNEKDVQCTEPVTRPRYAVVLEKTIGKLKRLGVWLMDITEGFR</sequence>
<gene>
    <name evidence="1" type="ORF">PRCB_04065</name>
</gene>
<organism evidence="1 2">
    <name type="scientific">Pantoea rodasii</name>
    <dbReference type="NCBI Taxonomy" id="1076549"/>
    <lineage>
        <taxon>Bacteria</taxon>
        <taxon>Pseudomonadati</taxon>
        <taxon>Pseudomonadota</taxon>
        <taxon>Gammaproteobacteria</taxon>
        <taxon>Enterobacterales</taxon>
        <taxon>Erwiniaceae</taxon>
        <taxon>Pantoea</taxon>
    </lineage>
</organism>
<proteinExistence type="predicted"/>
<evidence type="ECO:0008006" key="3">
    <source>
        <dbReference type="Google" id="ProtNLM"/>
    </source>
</evidence>